<keyword evidence="1" id="KW-0812">Transmembrane</keyword>
<dbReference type="RefSeq" id="WP_146515829.1">
    <property type="nucleotide sequence ID" value="NZ_SJPI01000002.1"/>
</dbReference>
<accession>A0A5C5WKR7</accession>
<dbReference type="EMBL" id="SJPI01000002">
    <property type="protein sequence ID" value="TWT50631.1"/>
    <property type="molecule type" value="Genomic_DNA"/>
</dbReference>
<dbReference type="OrthoDB" id="9157660at2"/>
<evidence type="ECO:0000256" key="2">
    <source>
        <dbReference type="SAM" id="SignalP"/>
    </source>
</evidence>
<keyword evidence="2" id="KW-0732">Signal</keyword>
<sequence length="200" mass="20568" precursor="true">MKRLSIFVALAIVSLLADARTASADLVVSFTEMGGSVVTSISGSIDLTGLSNVGDVPESISVRPSNGTFYVGSTSGIPHEHYFVPSSVVRTGPLSFGSGGYTAATSGSGDFIGFTANSGNFNIYLPENYVSNTLVTGTANYAGESFASLGIDPGVYTWNAGANQITATIAAVPKPSSVAFLMIAGLGAGVVRFRHRRRTA</sequence>
<proteinExistence type="predicted"/>
<feature type="chain" id="PRO_5022820585" description="PEP-CTERM protein-sorting domain-containing protein" evidence="2">
    <location>
        <begin position="20"/>
        <end position="200"/>
    </location>
</feature>
<evidence type="ECO:0000313" key="3">
    <source>
        <dbReference type="EMBL" id="TWT50631.1"/>
    </source>
</evidence>
<dbReference type="AlphaFoldDB" id="A0A5C5WKR7"/>
<protein>
    <recommendedName>
        <fullName evidence="5">PEP-CTERM protein-sorting domain-containing protein</fullName>
    </recommendedName>
</protein>
<comment type="caution">
    <text evidence="3">The sequence shown here is derived from an EMBL/GenBank/DDBJ whole genome shotgun (WGS) entry which is preliminary data.</text>
</comment>
<feature type="signal peptide" evidence="2">
    <location>
        <begin position="1"/>
        <end position="19"/>
    </location>
</feature>
<evidence type="ECO:0000313" key="4">
    <source>
        <dbReference type="Proteomes" id="UP000316598"/>
    </source>
</evidence>
<gene>
    <name evidence="3" type="ORF">Pla22_33740</name>
</gene>
<reference evidence="3 4" key="1">
    <citation type="submission" date="2019-02" db="EMBL/GenBank/DDBJ databases">
        <title>Deep-cultivation of Planctomycetes and their phenomic and genomic characterization uncovers novel biology.</title>
        <authorList>
            <person name="Wiegand S."/>
            <person name="Jogler M."/>
            <person name="Boedeker C."/>
            <person name="Pinto D."/>
            <person name="Vollmers J."/>
            <person name="Rivas-Marin E."/>
            <person name="Kohn T."/>
            <person name="Peeters S.H."/>
            <person name="Heuer A."/>
            <person name="Rast P."/>
            <person name="Oberbeckmann S."/>
            <person name="Bunk B."/>
            <person name="Jeske O."/>
            <person name="Meyerdierks A."/>
            <person name="Storesund J.E."/>
            <person name="Kallscheuer N."/>
            <person name="Luecker S."/>
            <person name="Lage O.M."/>
            <person name="Pohl T."/>
            <person name="Merkel B.J."/>
            <person name="Hornburger P."/>
            <person name="Mueller R.-W."/>
            <person name="Bruemmer F."/>
            <person name="Labrenz M."/>
            <person name="Spormann A.M."/>
            <person name="Op Den Camp H."/>
            <person name="Overmann J."/>
            <person name="Amann R."/>
            <person name="Jetten M.S.M."/>
            <person name="Mascher T."/>
            <person name="Medema M.H."/>
            <person name="Devos D.P."/>
            <person name="Kaster A.-K."/>
            <person name="Ovreas L."/>
            <person name="Rohde M."/>
            <person name="Galperin M.Y."/>
            <person name="Jogler C."/>
        </authorList>
    </citation>
    <scope>NUCLEOTIDE SEQUENCE [LARGE SCALE GENOMIC DNA]</scope>
    <source>
        <strain evidence="3 4">Pla22</strain>
    </source>
</reference>
<keyword evidence="4" id="KW-1185">Reference proteome</keyword>
<evidence type="ECO:0000256" key="1">
    <source>
        <dbReference type="SAM" id="Phobius"/>
    </source>
</evidence>
<feature type="transmembrane region" description="Helical" evidence="1">
    <location>
        <begin position="176"/>
        <end position="193"/>
    </location>
</feature>
<evidence type="ECO:0008006" key="5">
    <source>
        <dbReference type="Google" id="ProtNLM"/>
    </source>
</evidence>
<name>A0A5C5WKR7_9BACT</name>
<organism evidence="3 4">
    <name type="scientific">Rubripirellula amarantea</name>
    <dbReference type="NCBI Taxonomy" id="2527999"/>
    <lineage>
        <taxon>Bacteria</taxon>
        <taxon>Pseudomonadati</taxon>
        <taxon>Planctomycetota</taxon>
        <taxon>Planctomycetia</taxon>
        <taxon>Pirellulales</taxon>
        <taxon>Pirellulaceae</taxon>
        <taxon>Rubripirellula</taxon>
    </lineage>
</organism>
<keyword evidence="1" id="KW-1133">Transmembrane helix</keyword>
<keyword evidence="1" id="KW-0472">Membrane</keyword>
<dbReference type="Proteomes" id="UP000316598">
    <property type="component" value="Unassembled WGS sequence"/>
</dbReference>